<keyword evidence="1" id="KW-0812">Transmembrane</keyword>
<proteinExistence type="predicted"/>
<dbReference type="AlphaFoldDB" id="A0A941GUF8"/>
<organism evidence="2 3">
    <name type="scientific">Gomphosphaeria aponina SAG 52.96 = DSM 107014</name>
    <dbReference type="NCBI Taxonomy" id="1521640"/>
    <lineage>
        <taxon>Bacteria</taxon>
        <taxon>Bacillati</taxon>
        <taxon>Cyanobacteriota</taxon>
        <taxon>Cyanophyceae</taxon>
        <taxon>Oscillatoriophycideae</taxon>
        <taxon>Chroococcales</taxon>
        <taxon>Gomphosphaeriaceae</taxon>
        <taxon>Gomphosphaeria</taxon>
    </lineage>
</organism>
<keyword evidence="1" id="KW-1133">Transmembrane helix</keyword>
<gene>
    <name evidence="2" type="ORF">DSM107014_05755</name>
</gene>
<reference evidence="2" key="1">
    <citation type="submission" date="2021-02" db="EMBL/GenBank/DDBJ databases">
        <title>Metagenome analyses of Stigonema ocellatum DSM 106950, Chlorogloea purpurea SAG 13.99 and Gomphosphaeria aponina DSM 107014.</title>
        <authorList>
            <person name="Marter P."/>
            <person name="Huang S."/>
        </authorList>
    </citation>
    <scope>NUCLEOTIDE SEQUENCE</scope>
    <source>
        <strain evidence="2">JP213</strain>
    </source>
</reference>
<feature type="transmembrane region" description="Helical" evidence="1">
    <location>
        <begin position="180"/>
        <end position="204"/>
    </location>
</feature>
<sequence>MMWKLPKDVLLSALTFFLFSLIIALHRHYTFYSTYDQGIFNQIFWNNIHGNFFNSSLASAISTTVTHFEEPPRVYDSHLGQHFTASMLLWLPLYYLFPAQATLIILQVTLVTVAGLVLYALARHHLAAPLATIITISFYSANAVIGPTLSNFHNISELPLLIFALLLAMEKRCWWLFSLFALWILAVREDAGLTLFSIGFYLILSRRYPRLGLLVCTLSFVYILLVTNVVMPLFSEDISKRFMIDKFGQYVEGEDASSLEIIWGMISQPGVVLQQLVSPPGLTIQYLLAHWLPLAFIPAISPVSWLAAGFPLLTFLLGKGTSVLVISIRYAMSVVPGLFYGTIIWWRGQGFRNFNTQLEELTPRKLTPSFRRFWIFCISLSLCFALTDARNQIFYFLIPDSFSPWVYVSLPTQWQRTKEINLLLAQIPPDASVSATTYIIPHLSGRREIIRLPALELRNDQEQVIKVEYAIADLWQLNKYQVAFKHEREMLKEITITIDNMTANNEYGIIGFKNGVILLQKGAVNHRSAAAAWLAFRQQIVTISQ</sequence>
<dbReference type="InterPro" id="IPR018650">
    <property type="entry name" value="STSV1_Orf64"/>
</dbReference>
<feature type="transmembrane region" description="Helical" evidence="1">
    <location>
        <begin position="93"/>
        <end position="119"/>
    </location>
</feature>
<dbReference type="EMBL" id="JADQBC010000029">
    <property type="protein sequence ID" value="MBR8827400.1"/>
    <property type="molecule type" value="Genomic_DNA"/>
</dbReference>
<dbReference type="Proteomes" id="UP000767446">
    <property type="component" value="Unassembled WGS sequence"/>
</dbReference>
<feature type="transmembrane region" description="Helical" evidence="1">
    <location>
        <begin position="126"/>
        <end position="145"/>
    </location>
</feature>
<feature type="transmembrane region" description="Helical" evidence="1">
    <location>
        <begin position="210"/>
        <end position="234"/>
    </location>
</feature>
<comment type="caution">
    <text evidence="2">The sequence shown here is derived from an EMBL/GenBank/DDBJ whole genome shotgun (WGS) entry which is preliminary data.</text>
</comment>
<keyword evidence="1" id="KW-0472">Membrane</keyword>
<name>A0A941GUF8_9CHRO</name>
<dbReference type="Pfam" id="PF09852">
    <property type="entry name" value="DUF2079"/>
    <property type="match status" value="1"/>
</dbReference>
<evidence type="ECO:0000256" key="1">
    <source>
        <dbReference type="SAM" id="Phobius"/>
    </source>
</evidence>
<feature type="transmembrane region" description="Helical" evidence="1">
    <location>
        <begin position="286"/>
        <end position="308"/>
    </location>
</feature>
<evidence type="ECO:0000313" key="3">
    <source>
        <dbReference type="Proteomes" id="UP000767446"/>
    </source>
</evidence>
<protein>
    <submittedName>
        <fullName evidence="2">DUF2079 domain-containing protein</fullName>
    </submittedName>
</protein>
<accession>A0A941GUF8</accession>
<evidence type="ECO:0000313" key="2">
    <source>
        <dbReference type="EMBL" id="MBR8827400.1"/>
    </source>
</evidence>
<feature type="transmembrane region" description="Helical" evidence="1">
    <location>
        <begin position="328"/>
        <end position="348"/>
    </location>
</feature>